<proteinExistence type="inferred from homology"/>
<evidence type="ECO:0000256" key="1">
    <source>
        <dbReference type="ARBA" id="ARBA00001933"/>
    </source>
</evidence>
<comment type="catalytic activity">
    <reaction evidence="11">
        <text>O-phospho-L-serine + 2-oxoglutarate = 3-phosphooxypyruvate + L-glutamate</text>
        <dbReference type="Rhea" id="RHEA:14329"/>
        <dbReference type="ChEBI" id="CHEBI:16810"/>
        <dbReference type="ChEBI" id="CHEBI:18110"/>
        <dbReference type="ChEBI" id="CHEBI:29985"/>
        <dbReference type="ChEBI" id="CHEBI:57524"/>
        <dbReference type="EC" id="2.6.1.52"/>
    </reaction>
</comment>
<keyword evidence="7" id="KW-0028">Amino-acid biosynthesis</keyword>
<dbReference type="PIRSF" id="PIRSF000525">
    <property type="entry name" value="SerC"/>
    <property type="match status" value="1"/>
</dbReference>
<evidence type="ECO:0000256" key="12">
    <source>
        <dbReference type="SAM" id="MobiDB-lite"/>
    </source>
</evidence>
<evidence type="ECO:0000256" key="8">
    <source>
        <dbReference type="ARBA" id="ARBA00022679"/>
    </source>
</evidence>
<evidence type="ECO:0000256" key="5">
    <source>
        <dbReference type="ARBA" id="ARBA00022490"/>
    </source>
</evidence>
<dbReference type="NCBIfam" id="NF002841">
    <property type="entry name" value="PRK03080.1-2"/>
    <property type="match status" value="1"/>
</dbReference>
<evidence type="ECO:0000313" key="14">
    <source>
        <dbReference type="Proteomes" id="UP000273675"/>
    </source>
</evidence>
<dbReference type="EC" id="2.6.1.52" evidence="4"/>
<keyword evidence="10" id="KW-0718">Serine biosynthesis</keyword>
<feature type="region of interest" description="Disordered" evidence="12">
    <location>
        <begin position="1"/>
        <end position="26"/>
    </location>
</feature>
<comment type="similarity">
    <text evidence="3">Belongs to the class-V pyridoxal-phosphate-dependent aminotransferase family. SerC subfamily.</text>
</comment>
<comment type="cofactor">
    <cofactor evidence="1">
        <name>pyridoxal 5'-phosphate</name>
        <dbReference type="ChEBI" id="CHEBI:597326"/>
    </cofactor>
</comment>
<evidence type="ECO:0000256" key="7">
    <source>
        <dbReference type="ARBA" id="ARBA00022605"/>
    </source>
</evidence>
<accession>A0A495DLX5</accession>
<dbReference type="GO" id="GO:0008453">
    <property type="term" value="F:alanine-glyoxylate transaminase activity"/>
    <property type="evidence" value="ECO:0007669"/>
    <property type="project" value="TreeGrafter"/>
</dbReference>
<evidence type="ECO:0000313" key="13">
    <source>
        <dbReference type="EMBL" id="RKR03923.1"/>
    </source>
</evidence>
<comment type="caution">
    <text evidence="13">The sequence shown here is derived from an EMBL/GenBank/DDBJ whole genome shotgun (WGS) entry which is preliminary data.</text>
</comment>
<keyword evidence="8 13" id="KW-0808">Transferase</keyword>
<dbReference type="NCBIfam" id="TIGR01365">
    <property type="entry name" value="serC_2"/>
    <property type="match status" value="1"/>
</dbReference>
<sequence length="397" mass="43911">MADIPTQSATRTNNPKPVLRPGDPRFSCGPVKKYPGWSWDAIADAPLSRTHRAGAPVARIKEAIERTHALLELPEGYKVALLPGSDTGAMEAAMWSLLGQRGTDVFSWDVFGNRWTLDARDELKLQDLRVFQTPAGTLPDISQYDGKRDAIFTLNGTAAGVWIPDFDWIDADREGLTLCDATSAAFAVEIDWSKIDVLTFSWQKCMGGEAQHGMLVMSPRAIERLDNYRPDWPIPGLLQLHTKGKANLAVYEGSTLNTPSLMAVEDYLAALKWASRIGGLPELIRRREENFAALDAWVQEADWIDYLCANPAHRSPVSVTLKYTDPAVIAAGEDAQWDLTKKISSLLERENAALDISMHRASVPGIRIWCGPTVERDDLAALGPWLDWAYREALDAG</sequence>
<evidence type="ECO:0000256" key="9">
    <source>
        <dbReference type="ARBA" id="ARBA00022898"/>
    </source>
</evidence>
<dbReference type="GO" id="GO:0019265">
    <property type="term" value="P:glycine biosynthetic process, by transamination of glyoxylate"/>
    <property type="evidence" value="ECO:0007669"/>
    <property type="project" value="TreeGrafter"/>
</dbReference>
<dbReference type="PANTHER" id="PTHR21152:SF40">
    <property type="entry name" value="ALANINE--GLYOXYLATE AMINOTRANSFERASE"/>
    <property type="match status" value="1"/>
</dbReference>
<dbReference type="GO" id="GO:0006564">
    <property type="term" value="P:L-serine biosynthetic process"/>
    <property type="evidence" value="ECO:0007669"/>
    <property type="project" value="UniProtKB-KW"/>
</dbReference>
<keyword evidence="6 13" id="KW-0032">Aminotransferase</keyword>
<evidence type="ECO:0000256" key="4">
    <source>
        <dbReference type="ARBA" id="ARBA00013030"/>
    </source>
</evidence>
<evidence type="ECO:0000256" key="10">
    <source>
        <dbReference type="ARBA" id="ARBA00023299"/>
    </source>
</evidence>
<evidence type="ECO:0000256" key="11">
    <source>
        <dbReference type="ARBA" id="ARBA00049007"/>
    </source>
</evidence>
<dbReference type="InterPro" id="IPR015421">
    <property type="entry name" value="PyrdxlP-dep_Trfase_major"/>
</dbReference>
<dbReference type="InterPro" id="IPR022278">
    <property type="entry name" value="Pser_aminoTfrase"/>
</dbReference>
<feature type="compositionally biased region" description="Polar residues" evidence="12">
    <location>
        <begin position="1"/>
        <end position="15"/>
    </location>
</feature>
<dbReference type="PANTHER" id="PTHR21152">
    <property type="entry name" value="AMINOTRANSFERASE CLASS V"/>
    <property type="match status" value="1"/>
</dbReference>
<comment type="pathway">
    <text evidence="2">Amino-acid biosynthesis; L-serine biosynthesis; L-serine from 3-phospho-D-glycerate: step 2/3.</text>
</comment>
<keyword evidence="5" id="KW-0963">Cytoplasm</keyword>
<dbReference type="CDD" id="cd01494">
    <property type="entry name" value="AAT_I"/>
    <property type="match status" value="1"/>
</dbReference>
<dbReference type="UniPathway" id="UPA00135">
    <property type="reaction ID" value="UER00197"/>
</dbReference>
<protein>
    <recommendedName>
        <fullName evidence="4">phosphoserine transaminase</fullName>
        <ecNumber evidence="4">2.6.1.52</ecNumber>
    </recommendedName>
</protein>
<dbReference type="InterPro" id="IPR015422">
    <property type="entry name" value="PyrdxlP-dep_Trfase_small"/>
</dbReference>
<dbReference type="Proteomes" id="UP000273675">
    <property type="component" value="Unassembled WGS sequence"/>
</dbReference>
<dbReference type="Gene3D" id="3.40.640.10">
    <property type="entry name" value="Type I PLP-dependent aspartate aminotransferase-like (Major domain)"/>
    <property type="match status" value="1"/>
</dbReference>
<dbReference type="AlphaFoldDB" id="A0A495DLX5"/>
<dbReference type="RefSeq" id="WP_233350653.1">
    <property type="nucleotide sequence ID" value="NZ_RBIM01000001.1"/>
</dbReference>
<evidence type="ECO:0000256" key="3">
    <source>
        <dbReference type="ARBA" id="ARBA00006904"/>
    </source>
</evidence>
<organism evidence="13 14">
    <name type="scientific">Maricaulis maris</name>
    <dbReference type="NCBI Taxonomy" id="74318"/>
    <lineage>
        <taxon>Bacteria</taxon>
        <taxon>Pseudomonadati</taxon>
        <taxon>Pseudomonadota</taxon>
        <taxon>Alphaproteobacteria</taxon>
        <taxon>Maricaulales</taxon>
        <taxon>Maricaulaceae</taxon>
        <taxon>Maricaulis</taxon>
    </lineage>
</organism>
<keyword evidence="9" id="KW-0663">Pyridoxal phosphate</keyword>
<dbReference type="EMBL" id="RBIM01000001">
    <property type="protein sequence ID" value="RKR03923.1"/>
    <property type="molecule type" value="Genomic_DNA"/>
</dbReference>
<dbReference type="InterPro" id="IPR015424">
    <property type="entry name" value="PyrdxlP-dep_Trfase"/>
</dbReference>
<dbReference type="SUPFAM" id="SSF53383">
    <property type="entry name" value="PLP-dependent transferases"/>
    <property type="match status" value="1"/>
</dbReference>
<name>A0A495DLX5_9PROT</name>
<reference evidence="13 14" key="1">
    <citation type="submission" date="2018-10" db="EMBL/GenBank/DDBJ databases">
        <title>Genomic Encyclopedia of Type Strains, Phase IV (KMG-IV): sequencing the most valuable type-strain genomes for metagenomic binning, comparative biology and taxonomic classification.</title>
        <authorList>
            <person name="Goeker M."/>
        </authorList>
    </citation>
    <scope>NUCLEOTIDE SEQUENCE [LARGE SCALE GENOMIC DNA]</scope>
    <source>
        <strain evidence="13 14">DSM 4734</strain>
    </source>
</reference>
<dbReference type="Gene3D" id="3.90.1150.10">
    <property type="entry name" value="Aspartate Aminotransferase, domain 1"/>
    <property type="match status" value="1"/>
</dbReference>
<gene>
    <name evidence="13" type="ORF">C7435_0366</name>
</gene>
<dbReference type="GO" id="GO:0004760">
    <property type="term" value="F:L-serine-pyruvate transaminase activity"/>
    <property type="evidence" value="ECO:0007669"/>
    <property type="project" value="TreeGrafter"/>
</dbReference>
<evidence type="ECO:0000256" key="6">
    <source>
        <dbReference type="ARBA" id="ARBA00022576"/>
    </source>
</evidence>
<evidence type="ECO:0000256" key="2">
    <source>
        <dbReference type="ARBA" id="ARBA00005099"/>
    </source>
</evidence>
<dbReference type="InterPro" id="IPR006271">
    <property type="entry name" value="Pser_aminoTfrase_methanosarc"/>
</dbReference>
<dbReference type="GO" id="GO:0004648">
    <property type="term" value="F:O-phospho-L-serine:2-oxoglutarate aminotransferase activity"/>
    <property type="evidence" value="ECO:0007669"/>
    <property type="project" value="UniProtKB-EC"/>
</dbReference>